<keyword evidence="1" id="KW-0472">Membrane</keyword>
<dbReference type="Proteomes" id="UP001209755">
    <property type="component" value="Unassembled WGS sequence"/>
</dbReference>
<feature type="transmembrane region" description="Helical" evidence="1">
    <location>
        <begin position="7"/>
        <end position="27"/>
    </location>
</feature>
<dbReference type="RefSeq" id="WP_264601603.1">
    <property type="nucleotide sequence ID" value="NZ_JAOQNS010000005.1"/>
</dbReference>
<evidence type="ECO:0000313" key="3">
    <source>
        <dbReference type="Proteomes" id="UP001209755"/>
    </source>
</evidence>
<dbReference type="EMBL" id="JAOQNS010000005">
    <property type="protein sequence ID" value="MCW2307983.1"/>
    <property type="molecule type" value="Genomic_DNA"/>
</dbReference>
<organism evidence="2 3">
    <name type="scientific">Rhodobium gokarnense</name>
    <dbReference type="NCBI Taxonomy" id="364296"/>
    <lineage>
        <taxon>Bacteria</taxon>
        <taxon>Pseudomonadati</taxon>
        <taxon>Pseudomonadota</taxon>
        <taxon>Alphaproteobacteria</taxon>
        <taxon>Hyphomicrobiales</taxon>
        <taxon>Rhodobiaceae</taxon>
        <taxon>Rhodobium</taxon>
    </lineage>
</organism>
<keyword evidence="1" id="KW-0812">Transmembrane</keyword>
<accession>A0ABT3HC58</accession>
<evidence type="ECO:0000256" key="1">
    <source>
        <dbReference type="SAM" id="Phobius"/>
    </source>
</evidence>
<keyword evidence="3" id="KW-1185">Reference proteome</keyword>
<proteinExistence type="predicted"/>
<reference evidence="3" key="1">
    <citation type="submission" date="2023-07" db="EMBL/GenBank/DDBJ databases">
        <title>Genome sequencing of Purple Non-Sulfur Bacteria from various extreme environments.</title>
        <authorList>
            <person name="Mayer M."/>
        </authorList>
    </citation>
    <scope>NUCLEOTIDE SEQUENCE [LARGE SCALE GENOMIC DNA]</scope>
    <source>
        <strain evidence="3">DSM 17935</strain>
    </source>
</reference>
<sequence length="89" mass="10364">MKRKRLKWNFLISIAFGAIAILIYTVGRNLPMAKYIFNVSGFLAGVFLFIFTIFPIPATLAFNMFKSGERERKAMERPPVSWFLLREDE</sequence>
<keyword evidence="1" id="KW-1133">Transmembrane helix</keyword>
<gene>
    <name evidence="2" type="ORF">M2319_002320</name>
</gene>
<comment type="caution">
    <text evidence="2">The sequence shown here is derived from an EMBL/GenBank/DDBJ whole genome shotgun (WGS) entry which is preliminary data.</text>
</comment>
<feature type="transmembrane region" description="Helical" evidence="1">
    <location>
        <begin position="39"/>
        <end position="65"/>
    </location>
</feature>
<name>A0ABT3HC58_9HYPH</name>
<protein>
    <submittedName>
        <fullName evidence="2">Uncharacterized protein</fullName>
    </submittedName>
</protein>
<evidence type="ECO:0000313" key="2">
    <source>
        <dbReference type="EMBL" id="MCW2307983.1"/>
    </source>
</evidence>